<dbReference type="GO" id="GO:0034551">
    <property type="term" value="P:mitochondrial respiratory chain complex III assembly"/>
    <property type="evidence" value="ECO:0007669"/>
    <property type="project" value="InterPro"/>
</dbReference>
<dbReference type="GO" id="GO:0005759">
    <property type="term" value="C:mitochondrial matrix"/>
    <property type="evidence" value="ECO:0007669"/>
    <property type="project" value="UniProtKB-SubCell"/>
</dbReference>
<organism evidence="5 6">
    <name type="scientific">Olea europaea subsp. europaea</name>
    <dbReference type="NCBI Taxonomy" id="158383"/>
    <lineage>
        <taxon>Eukaryota</taxon>
        <taxon>Viridiplantae</taxon>
        <taxon>Streptophyta</taxon>
        <taxon>Embryophyta</taxon>
        <taxon>Tracheophyta</taxon>
        <taxon>Spermatophyta</taxon>
        <taxon>Magnoliopsida</taxon>
        <taxon>eudicotyledons</taxon>
        <taxon>Gunneridae</taxon>
        <taxon>Pentapetalae</taxon>
        <taxon>asterids</taxon>
        <taxon>lamiids</taxon>
        <taxon>Lamiales</taxon>
        <taxon>Oleaceae</taxon>
        <taxon>Oleeae</taxon>
        <taxon>Olea</taxon>
    </lineage>
</organism>
<dbReference type="OrthoDB" id="529194at2759"/>
<dbReference type="InterPro" id="IPR045298">
    <property type="entry name" value="Complex1_LYR_LYRM7"/>
</dbReference>
<accession>A0A8S0SXK9</accession>
<comment type="caution">
    <text evidence="5">The sequence shown here is derived from an EMBL/GenBank/DDBJ whole genome shotgun (WGS) entry which is preliminary data.</text>
</comment>
<feature type="domain" description="Complex 1 LYR protein" evidence="4">
    <location>
        <begin position="3"/>
        <end position="61"/>
    </location>
</feature>
<dbReference type="InterPro" id="IPR050435">
    <property type="entry name" value="MZM1/LYRM7"/>
</dbReference>
<dbReference type="Proteomes" id="UP000594638">
    <property type="component" value="Unassembled WGS sequence"/>
</dbReference>
<dbReference type="PANTHER" id="PTHR46749">
    <property type="entry name" value="COMPLEX III ASSEMBLY FACTOR LYRM7"/>
    <property type="match status" value="1"/>
</dbReference>
<protein>
    <recommendedName>
        <fullName evidence="4">Complex 1 LYR protein domain-containing protein</fullName>
    </recommendedName>
</protein>
<dbReference type="EMBL" id="CACTIH010005553">
    <property type="protein sequence ID" value="CAA2997381.1"/>
    <property type="molecule type" value="Genomic_DNA"/>
</dbReference>
<evidence type="ECO:0000256" key="2">
    <source>
        <dbReference type="ARBA" id="ARBA00023128"/>
    </source>
</evidence>
<proteinExistence type="predicted"/>
<dbReference type="PANTHER" id="PTHR46749:SF1">
    <property type="entry name" value="COMPLEX III ASSEMBLY FACTOR LYRM7"/>
    <property type="match status" value="1"/>
</dbReference>
<dbReference type="CDD" id="cd20267">
    <property type="entry name" value="Complex1_LYR_LYRM7"/>
    <property type="match status" value="1"/>
</dbReference>
<reference evidence="5 6" key="1">
    <citation type="submission" date="2019-12" db="EMBL/GenBank/DDBJ databases">
        <authorList>
            <person name="Alioto T."/>
            <person name="Alioto T."/>
            <person name="Gomez Garrido J."/>
        </authorList>
    </citation>
    <scope>NUCLEOTIDE SEQUENCE [LARGE SCALE GENOMIC DNA]</scope>
</reference>
<dbReference type="InterPro" id="IPR008011">
    <property type="entry name" value="Complex1_LYR_dom"/>
</dbReference>
<dbReference type="GO" id="GO:0044183">
    <property type="term" value="F:protein folding chaperone"/>
    <property type="evidence" value="ECO:0007669"/>
    <property type="project" value="TreeGrafter"/>
</dbReference>
<keyword evidence="6" id="KW-1185">Reference proteome</keyword>
<name>A0A8S0SXK9_OLEEU</name>
<evidence type="ECO:0000313" key="6">
    <source>
        <dbReference type="Proteomes" id="UP000594638"/>
    </source>
</evidence>
<dbReference type="AlphaFoldDB" id="A0A8S0SXK9"/>
<evidence type="ECO:0000259" key="4">
    <source>
        <dbReference type="Pfam" id="PF05347"/>
    </source>
</evidence>
<keyword evidence="2" id="KW-0496">Mitochondrion</keyword>
<evidence type="ECO:0000256" key="3">
    <source>
        <dbReference type="ARBA" id="ARBA00023186"/>
    </source>
</evidence>
<sequence length="218" mass="25055">MAKEALIAYRAVLRATRKTFAGDTLMLRESAAEVRKKFEENRHVTSPADLQRLLEEAREASQFIATMIVQAKLNERGGYEVKPSKEHAGATLEIPSEEILKKAMTAMTWYHWPLVHEFEPKWPGMSWPWPCIVIIIPSLPAVSRPGPSWLDMVEGFARFGAIYILFRQGNDKNLRKKRLAGRRRMVKKAKLKLDLGHGRVVSRKRLKILMRSKRTHAD</sequence>
<dbReference type="Pfam" id="PF05347">
    <property type="entry name" value="Complex1_LYR"/>
    <property type="match status" value="1"/>
</dbReference>
<evidence type="ECO:0000313" key="5">
    <source>
        <dbReference type="EMBL" id="CAA2997381.1"/>
    </source>
</evidence>
<keyword evidence="3" id="KW-0143">Chaperone</keyword>
<comment type="subcellular location">
    <subcellularLocation>
        <location evidence="1">Mitochondrion matrix</location>
    </subcellularLocation>
</comment>
<dbReference type="Gramene" id="OE9A101503T1">
    <property type="protein sequence ID" value="OE9A101503C1"/>
    <property type="gene ID" value="OE9A101503"/>
</dbReference>
<evidence type="ECO:0000256" key="1">
    <source>
        <dbReference type="ARBA" id="ARBA00004305"/>
    </source>
</evidence>
<gene>
    <name evidence="5" type="ORF">OLEA9_A101503</name>
</gene>